<dbReference type="SUPFAM" id="SSF52047">
    <property type="entry name" value="RNI-like"/>
    <property type="match status" value="1"/>
</dbReference>
<keyword evidence="5 6" id="KW-0904">Protein phosphatase</keyword>
<dbReference type="SMART" id="SM00332">
    <property type="entry name" value="PP2Cc"/>
    <property type="match status" value="1"/>
</dbReference>
<evidence type="ECO:0000256" key="2">
    <source>
        <dbReference type="ARBA" id="ARBA00022723"/>
    </source>
</evidence>
<dbReference type="Pfam" id="PF13855">
    <property type="entry name" value="LRR_8"/>
    <property type="match status" value="3"/>
</dbReference>
<dbReference type="InterPro" id="IPR003591">
    <property type="entry name" value="Leu-rich_rpt_typical-subtyp"/>
</dbReference>
<protein>
    <submittedName>
        <fullName evidence="9">Protein phosphatase 2C</fullName>
    </submittedName>
</protein>
<evidence type="ECO:0000256" key="6">
    <source>
        <dbReference type="RuleBase" id="RU003465"/>
    </source>
</evidence>
<dbReference type="InterPro" id="IPR000222">
    <property type="entry name" value="PP2C_BS"/>
</dbReference>
<dbReference type="PROSITE" id="PS51450">
    <property type="entry name" value="LRR"/>
    <property type="match status" value="4"/>
</dbReference>
<keyword evidence="10" id="KW-1185">Reference proteome</keyword>
<dbReference type="Pfam" id="PF00560">
    <property type="entry name" value="LRR_1"/>
    <property type="match status" value="1"/>
</dbReference>
<organism evidence="9 10">
    <name type="scientific">Tieghemostelium lacteum</name>
    <name type="common">Slime mold</name>
    <name type="synonym">Dictyostelium lacteum</name>
    <dbReference type="NCBI Taxonomy" id="361077"/>
    <lineage>
        <taxon>Eukaryota</taxon>
        <taxon>Amoebozoa</taxon>
        <taxon>Evosea</taxon>
        <taxon>Eumycetozoa</taxon>
        <taxon>Dictyostelia</taxon>
        <taxon>Dictyosteliales</taxon>
        <taxon>Raperosteliaceae</taxon>
        <taxon>Tieghemostelium</taxon>
    </lineage>
</organism>
<dbReference type="SMART" id="SM00364">
    <property type="entry name" value="LRR_BAC"/>
    <property type="match status" value="11"/>
</dbReference>
<dbReference type="InterPro" id="IPR032675">
    <property type="entry name" value="LRR_dom_sf"/>
</dbReference>
<dbReference type="PROSITE" id="PS51746">
    <property type="entry name" value="PPM_2"/>
    <property type="match status" value="1"/>
</dbReference>
<keyword evidence="2" id="KW-0479">Metal-binding</keyword>
<dbReference type="InterPro" id="IPR001932">
    <property type="entry name" value="PPM-type_phosphatase-like_dom"/>
</dbReference>
<keyword evidence="1" id="KW-0433">Leucine-rich repeat</keyword>
<dbReference type="InterPro" id="IPR001611">
    <property type="entry name" value="Leu-rich_rpt"/>
</dbReference>
<evidence type="ECO:0000256" key="1">
    <source>
        <dbReference type="ARBA" id="ARBA00022614"/>
    </source>
</evidence>
<dbReference type="OMA" id="CHGANIT"/>
<evidence type="ECO:0000259" key="8">
    <source>
        <dbReference type="PROSITE" id="PS51746"/>
    </source>
</evidence>
<dbReference type="Pfam" id="PF12799">
    <property type="entry name" value="LRR_4"/>
    <property type="match status" value="1"/>
</dbReference>
<dbReference type="InParanoid" id="A0A151ZBY8"/>
<reference evidence="9 10" key="1">
    <citation type="submission" date="2015-12" db="EMBL/GenBank/DDBJ databases">
        <title>Dictyostelia acquired genes for synthesis and detection of signals that induce cell-type specialization by lateral gene transfer from prokaryotes.</title>
        <authorList>
            <person name="Gloeckner G."/>
            <person name="Schaap P."/>
        </authorList>
    </citation>
    <scope>NUCLEOTIDE SEQUENCE [LARGE SCALE GENOMIC DNA]</scope>
    <source>
        <strain evidence="9 10">TK</strain>
    </source>
</reference>
<dbReference type="PANTHER" id="PTHR48051:SF54">
    <property type="entry name" value="LEUCINE-RICH REPEAT-CONTAINING PROTEIN"/>
    <property type="match status" value="1"/>
</dbReference>
<dbReference type="SMART" id="SM00365">
    <property type="entry name" value="LRR_SD22"/>
    <property type="match status" value="6"/>
</dbReference>
<feature type="region of interest" description="Disordered" evidence="7">
    <location>
        <begin position="31"/>
        <end position="105"/>
    </location>
</feature>
<dbReference type="CDD" id="cd00143">
    <property type="entry name" value="PP2Cc"/>
    <property type="match status" value="1"/>
</dbReference>
<evidence type="ECO:0000256" key="4">
    <source>
        <dbReference type="ARBA" id="ARBA00022801"/>
    </source>
</evidence>
<dbReference type="Gene3D" id="3.60.40.10">
    <property type="entry name" value="PPM-type phosphatase domain"/>
    <property type="match status" value="1"/>
</dbReference>
<name>A0A151ZBY8_TIELA</name>
<feature type="compositionally biased region" description="Low complexity" evidence="7">
    <location>
        <begin position="272"/>
        <end position="284"/>
    </location>
</feature>
<dbReference type="AlphaFoldDB" id="A0A151ZBY8"/>
<feature type="region of interest" description="Disordered" evidence="7">
    <location>
        <begin position="238"/>
        <end position="301"/>
    </location>
</feature>
<dbReference type="InterPro" id="IPR025875">
    <property type="entry name" value="Leu-rich_rpt_4"/>
</dbReference>
<dbReference type="InterPro" id="IPR050216">
    <property type="entry name" value="LRR_domain-containing"/>
</dbReference>
<dbReference type="Proteomes" id="UP000076078">
    <property type="component" value="Unassembled WGS sequence"/>
</dbReference>
<comment type="caution">
    <text evidence="9">The sequence shown here is derived from an EMBL/GenBank/DDBJ whole genome shotgun (WGS) entry which is preliminary data.</text>
</comment>
<keyword evidence="4 6" id="KW-0378">Hydrolase</keyword>
<evidence type="ECO:0000256" key="5">
    <source>
        <dbReference type="ARBA" id="ARBA00022912"/>
    </source>
</evidence>
<proteinExistence type="inferred from homology"/>
<dbReference type="GO" id="GO:0005737">
    <property type="term" value="C:cytoplasm"/>
    <property type="evidence" value="ECO:0007669"/>
    <property type="project" value="TreeGrafter"/>
</dbReference>
<dbReference type="FunFam" id="3.60.40.10:FF:000035">
    <property type="entry name" value="Leucine rich repeat protein phosphatase 2c domain containing protein"/>
    <property type="match status" value="1"/>
</dbReference>
<evidence type="ECO:0000256" key="3">
    <source>
        <dbReference type="ARBA" id="ARBA00022737"/>
    </source>
</evidence>
<evidence type="ECO:0000313" key="9">
    <source>
        <dbReference type="EMBL" id="KYQ91460.1"/>
    </source>
</evidence>
<accession>A0A151ZBY8</accession>
<comment type="similarity">
    <text evidence="6">Belongs to the PP2C family.</text>
</comment>
<evidence type="ECO:0000313" key="10">
    <source>
        <dbReference type="Proteomes" id="UP000076078"/>
    </source>
</evidence>
<dbReference type="PRINTS" id="PR00019">
    <property type="entry name" value="LEURICHRPT"/>
</dbReference>
<dbReference type="OrthoDB" id="676979at2759"/>
<dbReference type="STRING" id="361077.A0A151ZBY8"/>
<feature type="compositionally biased region" description="Low complexity" evidence="7">
    <location>
        <begin position="59"/>
        <end position="97"/>
    </location>
</feature>
<feature type="compositionally biased region" description="Polar residues" evidence="7">
    <location>
        <begin position="245"/>
        <end position="269"/>
    </location>
</feature>
<dbReference type="Gene3D" id="3.80.10.10">
    <property type="entry name" value="Ribonuclease Inhibitor"/>
    <property type="match status" value="5"/>
</dbReference>
<keyword evidence="3" id="KW-0677">Repeat</keyword>
<gene>
    <name evidence="9" type="ORF">DLAC_08427</name>
</gene>
<dbReference type="Pfam" id="PF00481">
    <property type="entry name" value="PP2C"/>
    <property type="match status" value="1"/>
</dbReference>
<dbReference type="SUPFAM" id="SSF81606">
    <property type="entry name" value="PP2C-like"/>
    <property type="match status" value="1"/>
</dbReference>
<dbReference type="PROSITE" id="PS01032">
    <property type="entry name" value="PPM_1"/>
    <property type="match status" value="1"/>
</dbReference>
<sequence length="1047" mass="116448">MSSFLSSGKRKSEPSVNSNVILENLASIGKNLSKSGGIDRPIPPPIENKPKRPLSLSIGTLSPPHGSTSPSPPLDSSLQSSGNTSPISSTSISPSTSQYSLNKPQFKMPPKSNSLMFSVIYDKTNTQLEYVDEDDLLQRPSIQKLLLGRNKLTYLPDRISELGKLTVIDVSYNRLKSIPVQISYLEELVNLNLSGNKFMISATKENEIMLSINNNQQQQQPNTPRSRSLSTTVAVTVDLDESHDNSSTVTTTESSPLNSPTAEDQQSLPVMNLNSNNSNDNNNNDDGDKKENGQGQTANDDSLNFIPWELSFLGNLKKLDLSSNQCRDDDWEGLNLLPNSIFWFTQIETLLISGCQLKSLSSDVQHLESLTYLDVSSNSLTELPVELSMLHNLKTLVANYNLLTEIPTELSQLSKSLVSLDISNNQITSIPESLCYLVYLEQLNLSNNKLVSLPDCLFPGYNPEIVQEHSEEQDQDQCGLCSLITLKLRGNHLKALPEQFFNTIRYVKNLDLSVNQLESIDLCGLSELDNLASLLLFNNKLKVLPESLFQQSQESIAEQGENIDSIRPNLTTLNASGNTLTAIPVNIWRCKTLTNLSLGYNQITQIEFPSDAHLVYYSLEELYLNGNHQIQFTFPTNPSNGIELFPSLRELSLANCKLSEIPKFILTVKSLEKLDLSYNQISKIPIQLTEELSDRLQVLLLTDNQLAQVDSQSLSSLKSLSTLDFSLNPCLNIQSKQVSSVGNELISLCDNLQDATFILNYVPSSLGLKLGSKDHQDNIHSAHYNKSERFGIYYSDIIGRRPTMEDSFSIHGKFNGNPKMDLISLFDGHAGSKAATYSSEHFPRIMKSLVTMFPSIPPLQWLKQAYSEISSEFRGYIANEKPELKYCGATAASLLLCDDNYCVSNIGDTRIVLCQNGKAIRLSFDHKPGDPDETRRISKLGGYVISNQHTSRVNGTLALSRSIGDFYMEPYVIPDPYLSITKRNIELDQFIIVACDGIWDEISDQLACDIVLSARSMKEATTRLRDFAFFSGSDDNISVIIIDLKNK</sequence>
<dbReference type="PANTHER" id="PTHR48051">
    <property type="match status" value="1"/>
</dbReference>
<dbReference type="SMART" id="SM00369">
    <property type="entry name" value="LRR_TYP"/>
    <property type="match status" value="12"/>
</dbReference>
<feature type="domain" description="PPM-type phosphatase" evidence="8">
    <location>
        <begin position="791"/>
        <end position="1044"/>
    </location>
</feature>
<evidence type="ECO:0000256" key="7">
    <source>
        <dbReference type="SAM" id="MobiDB-lite"/>
    </source>
</evidence>
<dbReference type="GO" id="GO:0004721">
    <property type="term" value="F:phosphoprotein phosphatase activity"/>
    <property type="evidence" value="ECO:0007669"/>
    <property type="project" value="UniProtKB-KW"/>
</dbReference>
<dbReference type="GO" id="GO:0046872">
    <property type="term" value="F:metal ion binding"/>
    <property type="evidence" value="ECO:0007669"/>
    <property type="project" value="UniProtKB-KW"/>
</dbReference>
<dbReference type="SUPFAM" id="SSF52075">
    <property type="entry name" value="Outer arm dynein light chain 1"/>
    <property type="match status" value="1"/>
</dbReference>
<dbReference type="SUPFAM" id="SSF52058">
    <property type="entry name" value="L domain-like"/>
    <property type="match status" value="1"/>
</dbReference>
<dbReference type="EMBL" id="LODT01000035">
    <property type="protein sequence ID" value="KYQ91460.1"/>
    <property type="molecule type" value="Genomic_DNA"/>
</dbReference>
<dbReference type="InterPro" id="IPR036457">
    <property type="entry name" value="PPM-type-like_dom_sf"/>
</dbReference>